<feature type="compositionally biased region" description="Polar residues" evidence="1">
    <location>
        <begin position="149"/>
        <end position="161"/>
    </location>
</feature>
<gene>
    <name evidence="2" type="ORF">CTHT_0005130</name>
</gene>
<proteinExistence type="predicted"/>
<organism evidence="3">
    <name type="scientific">Chaetomium thermophilum (strain DSM 1495 / CBS 144.50 / IMI 039719)</name>
    <name type="common">Thermochaetoides thermophila</name>
    <dbReference type="NCBI Taxonomy" id="759272"/>
    <lineage>
        <taxon>Eukaryota</taxon>
        <taxon>Fungi</taxon>
        <taxon>Dikarya</taxon>
        <taxon>Ascomycota</taxon>
        <taxon>Pezizomycotina</taxon>
        <taxon>Sordariomycetes</taxon>
        <taxon>Sordariomycetidae</taxon>
        <taxon>Sordariales</taxon>
        <taxon>Chaetomiaceae</taxon>
        <taxon>Thermochaetoides</taxon>
    </lineage>
</organism>
<feature type="compositionally biased region" description="Basic and acidic residues" evidence="1">
    <location>
        <begin position="162"/>
        <end position="175"/>
    </location>
</feature>
<sequence length="184" mass="20077">MAPVERIKNNGESKDPQPNNTKNLQTTSNPEVIVDAEPASTTPPSPDSSSNYTTARSSLSLPPNFRVAAKDDRAESVLRFGPARARTVEPVARATSPFANINTPQRPASTPAGGNWHIRHRRQQQQSATSQKEPAVRPNRFERAHGNLTVPSLPTQQGDATSEQRERRTEPHEQPEFGNGAGSQ</sequence>
<feature type="region of interest" description="Disordered" evidence="1">
    <location>
        <begin position="94"/>
        <end position="184"/>
    </location>
</feature>
<protein>
    <submittedName>
        <fullName evidence="2">Uncharacterized protein</fullName>
    </submittedName>
</protein>
<dbReference type="KEGG" id="cthr:CTHT_0005130"/>
<feature type="region of interest" description="Disordered" evidence="1">
    <location>
        <begin position="1"/>
        <end position="67"/>
    </location>
</feature>
<dbReference type="RefSeq" id="XP_006691051.1">
    <property type="nucleotide sequence ID" value="XM_006690988.1"/>
</dbReference>
<accession>G0RY23</accession>
<dbReference type="EMBL" id="GL988032">
    <property type="protein sequence ID" value="EGS23809.1"/>
    <property type="molecule type" value="Genomic_DNA"/>
</dbReference>
<feature type="compositionally biased region" description="Basic and acidic residues" evidence="1">
    <location>
        <begin position="1"/>
        <end position="15"/>
    </location>
</feature>
<evidence type="ECO:0000313" key="3">
    <source>
        <dbReference type="Proteomes" id="UP000008066"/>
    </source>
</evidence>
<evidence type="ECO:0000313" key="2">
    <source>
        <dbReference type="EMBL" id="EGS23809.1"/>
    </source>
</evidence>
<reference evidence="2 3" key="1">
    <citation type="journal article" date="2011" name="Cell">
        <title>Insight into structure and assembly of the nuclear pore complex by utilizing the genome of a eukaryotic thermophile.</title>
        <authorList>
            <person name="Amlacher S."/>
            <person name="Sarges P."/>
            <person name="Flemming D."/>
            <person name="van Noort V."/>
            <person name="Kunze R."/>
            <person name="Devos D.P."/>
            <person name="Arumugam M."/>
            <person name="Bork P."/>
            <person name="Hurt E."/>
        </authorList>
    </citation>
    <scope>NUCLEOTIDE SEQUENCE [LARGE SCALE GENOMIC DNA]</scope>
    <source>
        <strain evidence="3">DSM 1495 / CBS 144.50 / IMI 039719</strain>
    </source>
</reference>
<dbReference type="HOGENOM" id="CLU_1467980_0_0_1"/>
<evidence type="ECO:0000256" key="1">
    <source>
        <dbReference type="SAM" id="MobiDB-lite"/>
    </source>
</evidence>
<keyword evidence="3" id="KW-1185">Reference proteome</keyword>
<dbReference type="AlphaFoldDB" id="G0RY23"/>
<feature type="compositionally biased region" description="Polar residues" evidence="1">
    <location>
        <begin position="16"/>
        <end position="30"/>
    </location>
</feature>
<feature type="compositionally biased region" description="Polar residues" evidence="1">
    <location>
        <begin position="97"/>
        <end position="108"/>
    </location>
</feature>
<name>G0RY23_CHATD</name>
<dbReference type="GeneID" id="18254551"/>
<dbReference type="Proteomes" id="UP000008066">
    <property type="component" value="Unassembled WGS sequence"/>
</dbReference>